<gene>
    <name evidence="2" type="ORF">E2562_011325</name>
</gene>
<feature type="compositionally biased region" description="Gly residues" evidence="1">
    <location>
        <begin position="48"/>
        <end position="59"/>
    </location>
</feature>
<comment type="caution">
    <text evidence="2">The sequence shown here is derived from an EMBL/GenBank/DDBJ whole genome shotgun (WGS) entry which is preliminary data.</text>
</comment>
<evidence type="ECO:0000313" key="3">
    <source>
        <dbReference type="Proteomes" id="UP000479710"/>
    </source>
</evidence>
<dbReference type="Proteomes" id="UP000479710">
    <property type="component" value="Unassembled WGS sequence"/>
</dbReference>
<sequence>MAAPVAALGLRAAGSAPRPRQRSGGGDAALALGGDDVTPARAAVGGGALRRAGYDGGGARPTEPSRNRSRLRHLGALHVGVGEEEWGPRGCRGKFF</sequence>
<name>A0A6G1BW71_9ORYZ</name>
<dbReference type="AlphaFoldDB" id="A0A6G1BW71"/>
<evidence type="ECO:0000256" key="1">
    <source>
        <dbReference type="SAM" id="MobiDB-lite"/>
    </source>
</evidence>
<organism evidence="2 3">
    <name type="scientific">Oryza meyeriana var. granulata</name>
    <dbReference type="NCBI Taxonomy" id="110450"/>
    <lineage>
        <taxon>Eukaryota</taxon>
        <taxon>Viridiplantae</taxon>
        <taxon>Streptophyta</taxon>
        <taxon>Embryophyta</taxon>
        <taxon>Tracheophyta</taxon>
        <taxon>Spermatophyta</taxon>
        <taxon>Magnoliopsida</taxon>
        <taxon>Liliopsida</taxon>
        <taxon>Poales</taxon>
        <taxon>Poaceae</taxon>
        <taxon>BOP clade</taxon>
        <taxon>Oryzoideae</taxon>
        <taxon>Oryzeae</taxon>
        <taxon>Oryzinae</taxon>
        <taxon>Oryza</taxon>
        <taxon>Oryza meyeriana</taxon>
    </lineage>
</organism>
<accession>A0A6G1BW71</accession>
<evidence type="ECO:0000313" key="2">
    <source>
        <dbReference type="EMBL" id="KAF0891937.1"/>
    </source>
</evidence>
<dbReference type="EMBL" id="SPHZ02000011">
    <property type="protein sequence ID" value="KAF0891937.1"/>
    <property type="molecule type" value="Genomic_DNA"/>
</dbReference>
<feature type="region of interest" description="Disordered" evidence="1">
    <location>
        <begin position="12"/>
        <end position="33"/>
    </location>
</feature>
<proteinExistence type="predicted"/>
<reference evidence="2 3" key="1">
    <citation type="submission" date="2019-11" db="EMBL/GenBank/DDBJ databases">
        <title>Whole genome sequence of Oryza granulata.</title>
        <authorList>
            <person name="Li W."/>
        </authorList>
    </citation>
    <scope>NUCLEOTIDE SEQUENCE [LARGE SCALE GENOMIC DNA]</scope>
    <source>
        <strain evidence="3">cv. Menghai</strain>
        <tissue evidence="2">Leaf</tissue>
    </source>
</reference>
<keyword evidence="3" id="KW-1185">Reference proteome</keyword>
<feature type="region of interest" description="Disordered" evidence="1">
    <location>
        <begin position="48"/>
        <end position="70"/>
    </location>
</feature>
<protein>
    <submittedName>
        <fullName evidence="2">Uncharacterized protein</fullName>
    </submittedName>
</protein>